<proteinExistence type="predicted"/>
<name>A0A249XY25_9CAUD</name>
<dbReference type="RefSeq" id="YP_010091994.1">
    <property type="nucleotide sequence ID" value="NC_055727.1"/>
</dbReference>
<dbReference type="GeneID" id="65109539"/>
<organism evidence="1 2">
    <name type="scientific">Proteus phage PM2</name>
    <dbReference type="NCBI Taxonomy" id="2025809"/>
    <lineage>
        <taxon>Viruses</taxon>
        <taxon>Duplodnaviria</taxon>
        <taxon>Heunggongvirae</taxon>
        <taxon>Uroviricota</taxon>
        <taxon>Caudoviricetes</taxon>
        <taxon>Pantevenvirales</taxon>
        <taxon>Straboviridae</taxon>
        <taxon>Bragavirus</taxon>
        <taxon>Bragavirus pm2</taxon>
    </lineage>
</organism>
<keyword evidence="2" id="KW-1185">Reference proteome</keyword>
<evidence type="ECO:0000313" key="1">
    <source>
        <dbReference type="EMBL" id="ASZ76386.1"/>
    </source>
</evidence>
<evidence type="ECO:0008006" key="3">
    <source>
        <dbReference type="Google" id="ProtNLM"/>
    </source>
</evidence>
<accession>A0A249XY25</accession>
<sequence length="90" mass="10088">MNTQNSELENLQVQVNVLKIRTFDAEDKVRELMQEQEKLQTIISNVISLLEIEQEGQVKIQDIYDAIEALKPAKPVDEDNTASGTVGSDS</sequence>
<dbReference type="KEGG" id="vg:65109539"/>
<reference evidence="1 2" key="1">
    <citation type="submission" date="2017-04" db="EMBL/GenBank/DDBJ databases">
        <title>Complete Genome Sequence of Lytic Bacteriophage PM2 Infecting Proteus mirabilis Isolates.</title>
        <authorList>
            <person name="Kim D."/>
            <person name="Kim Y.J."/>
            <person name="Han B.K."/>
            <person name="Kim H."/>
        </authorList>
    </citation>
    <scope>NUCLEOTIDE SEQUENCE [LARGE SCALE GENOMIC DNA]</scope>
</reference>
<evidence type="ECO:0000313" key="2">
    <source>
        <dbReference type="Proteomes" id="UP000257595"/>
    </source>
</evidence>
<protein>
    <recommendedName>
        <fullName evidence="3">Tail fiber assembly protein</fullName>
    </recommendedName>
</protein>
<dbReference type="EMBL" id="MF001355">
    <property type="protein sequence ID" value="ASZ76386.1"/>
    <property type="molecule type" value="Genomic_DNA"/>
</dbReference>
<dbReference type="Proteomes" id="UP000257595">
    <property type="component" value="Segment"/>
</dbReference>